<comment type="caution">
    <text evidence="11">The sequence shown here is derived from an EMBL/GenBank/DDBJ whole genome shotgun (WGS) entry which is preliminary data.</text>
</comment>
<feature type="binding site" evidence="9">
    <location>
        <position position="156"/>
    </location>
    <ligand>
        <name>ATP</name>
        <dbReference type="ChEBI" id="CHEBI:30616"/>
    </ligand>
</feature>
<name>A0AAD4GS63_ASPNN</name>
<dbReference type="InterPro" id="IPR011009">
    <property type="entry name" value="Kinase-like_dom_sf"/>
</dbReference>
<evidence type="ECO:0000256" key="1">
    <source>
        <dbReference type="ARBA" id="ARBA00012513"/>
    </source>
</evidence>
<evidence type="ECO:0000256" key="6">
    <source>
        <dbReference type="ARBA" id="ARBA00022840"/>
    </source>
</evidence>
<dbReference type="InterPro" id="IPR045518">
    <property type="entry name" value="2EXR"/>
</dbReference>
<dbReference type="GO" id="GO:0004674">
    <property type="term" value="F:protein serine/threonine kinase activity"/>
    <property type="evidence" value="ECO:0007669"/>
    <property type="project" value="UniProtKB-KW"/>
</dbReference>
<dbReference type="Gene3D" id="3.30.200.20">
    <property type="entry name" value="Phosphorylase Kinase, domain 1"/>
    <property type="match status" value="1"/>
</dbReference>
<dbReference type="EC" id="2.7.11.1" evidence="1"/>
<dbReference type="Pfam" id="PF20150">
    <property type="entry name" value="2EXR"/>
    <property type="match status" value="1"/>
</dbReference>
<dbReference type="EMBL" id="VCAU01000064">
    <property type="protein sequence ID" value="KAF9887276.1"/>
    <property type="molecule type" value="Genomic_DNA"/>
</dbReference>
<keyword evidence="4 9" id="KW-0547">Nucleotide-binding</keyword>
<feature type="domain" description="Protein kinase" evidence="10">
    <location>
        <begin position="127"/>
        <end position="467"/>
    </location>
</feature>
<dbReference type="InterPro" id="IPR051334">
    <property type="entry name" value="SRPK"/>
</dbReference>
<evidence type="ECO:0000256" key="4">
    <source>
        <dbReference type="ARBA" id="ARBA00022741"/>
    </source>
</evidence>
<dbReference type="GO" id="GO:0000245">
    <property type="term" value="P:spliceosomal complex assembly"/>
    <property type="evidence" value="ECO:0007669"/>
    <property type="project" value="TreeGrafter"/>
</dbReference>
<gene>
    <name evidence="11" type="ORF">FE257_010404</name>
</gene>
<evidence type="ECO:0000259" key="10">
    <source>
        <dbReference type="PROSITE" id="PS50011"/>
    </source>
</evidence>
<evidence type="ECO:0000256" key="3">
    <source>
        <dbReference type="ARBA" id="ARBA00022679"/>
    </source>
</evidence>
<evidence type="ECO:0000256" key="5">
    <source>
        <dbReference type="ARBA" id="ARBA00022777"/>
    </source>
</evidence>
<dbReference type="InterPro" id="IPR017441">
    <property type="entry name" value="Protein_kinase_ATP_BS"/>
</dbReference>
<organism evidence="11 12">
    <name type="scientific">Aspergillus nanangensis</name>
    <dbReference type="NCBI Taxonomy" id="2582783"/>
    <lineage>
        <taxon>Eukaryota</taxon>
        <taxon>Fungi</taxon>
        <taxon>Dikarya</taxon>
        <taxon>Ascomycota</taxon>
        <taxon>Pezizomycotina</taxon>
        <taxon>Eurotiomycetes</taxon>
        <taxon>Eurotiomycetidae</taxon>
        <taxon>Eurotiales</taxon>
        <taxon>Aspergillaceae</taxon>
        <taxon>Aspergillus</taxon>
        <taxon>Aspergillus subgen. Circumdati</taxon>
    </lineage>
</organism>
<accession>A0AAD4GS63</accession>
<dbReference type="AlphaFoldDB" id="A0AAD4GS63"/>
<dbReference type="PROSITE" id="PS50011">
    <property type="entry name" value="PROTEIN_KINASE_DOM"/>
    <property type="match status" value="1"/>
</dbReference>
<keyword evidence="6 9" id="KW-0067">ATP-binding</keyword>
<keyword evidence="2" id="KW-0723">Serine/threonine-protein kinase</keyword>
<protein>
    <recommendedName>
        <fullName evidence="1">non-specific serine/threonine protein kinase</fullName>
        <ecNumber evidence="1">2.7.11.1</ecNumber>
    </recommendedName>
</protein>
<dbReference type="Gene3D" id="1.10.510.10">
    <property type="entry name" value="Transferase(Phosphotransferase) domain 1"/>
    <property type="match status" value="1"/>
</dbReference>
<dbReference type="Proteomes" id="UP001194746">
    <property type="component" value="Unassembled WGS sequence"/>
</dbReference>
<comment type="catalytic activity">
    <reaction evidence="7">
        <text>L-threonyl-[protein] + ATP = O-phospho-L-threonyl-[protein] + ADP + H(+)</text>
        <dbReference type="Rhea" id="RHEA:46608"/>
        <dbReference type="Rhea" id="RHEA-COMP:11060"/>
        <dbReference type="Rhea" id="RHEA-COMP:11605"/>
        <dbReference type="ChEBI" id="CHEBI:15378"/>
        <dbReference type="ChEBI" id="CHEBI:30013"/>
        <dbReference type="ChEBI" id="CHEBI:30616"/>
        <dbReference type="ChEBI" id="CHEBI:61977"/>
        <dbReference type="ChEBI" id="CHEBI:456216"/>
        <dbReference type="EC" id="2.7.11.1"/>
    </reaction>
</comment>
<dbReference type="GO" id="GO:0005737">
    <property type="term" value="C:cytoplasm"/>
    <property type="evidence" value="ECO:0007669"/>
    <property type="project" value="TreeGrafter"/>
</dbReference>
<evidence type="ECO:0000313" key="12">
    <source>
        <dbReference type="Proteomes" id="UP001194746"/>
    </source>
</evidence>
<dbReference type="PANTHER" id="PTHR47634">
    <property type="entry name" value="PROTEIN KINASE DOMAIN-CONTAINING PROTEIN-RELATED"/>
    <property type="match status" value="1"/>
</dbReference>
<evidence type="ECO:0000256" key="9">
    <source>
        <dbReference type="PROSITE-ProRule" id="PRU10141"/>
    </source>
</evidence>
<dbReference type="SUPFAM" id="SSF56112">
    <property type="entry name" value="Protein kinase-like (PK-like)"/>
    <property type="match status" value="1"/>
</dbReference>
<sequence>MKVFHFIDLPPEIRRMIWEECLPSRIVEIDGGRWARTTLCDRRKTTIMNRKLPAISQICPESRTIVQENGHWESTPGDCSHIKAWPDPTRDFVFQHWQSFDGMYSYGEEMDLWPNLLKYNGQCPADNLLPNKLGFGGYSTVWLALDTHLKRYVALKVNIADLISREAKVLKALCAPLPSSEAVHPGHDLVTVFLDGFKVQGPNGTHTCYTVTLAQCNLREISFSRLFPLEVARALSYGLTQAGAYTHSRGYVHGDIHLSNVLVKLPSTFDGLSIKQLYGKYGEPETVPVTRCDGEPLPPNAPAKAVVPLFLGKYAEKFSLCDAHPLLSGFGEAFSPASEVRLGQDCQFRAPEAIFEPQAPLTYPSDIWSLTTAIWEIVGMKAIFSTEFVHEDEIIAQHIDVLGPMPSEWWARWEGRSRFFKEDGSPTNSYREINGLRFRSHLRSVCRNGDGEWETSLGMMRKLRFWS</sequence>
<dbReference type="SMART" id="SM00220">
    <property type="entry name" value="S_TKc"/>
    <property type="match status" value="1"/>
</dbReference>
<proteinExistence type="predicted"/>
<evidence type="ECO:0000256" key="8">
    <source>
        <dbReference type="ARBA" id="ARBA00048679"/>
    </source>
</evidence>
<keyword evidence="3" id="KW-0808">Transferase</keyword>
<dbReference type="GO" id="GO:0005634">
    <property type="term" value="C:nucleus"/>
    <property type="evidence" value="ECO:0007669"/>
    <property type="project" value="TreeGrafter"/>
</dbReference>
<comment type="catalytic activity">
    <reaction evidence="8">
        <text>L-seryl-[protein] + ATP = O-phospho-L-seryl-[protein] + ADP + H(+)</text>
        <dbReference type="Rhea" id="RHEA:17989"/>
        <dbReference type="Rhea" id="RHEA-COMP:9863"/>
        <dbReference type="Rhea" id="RHEA-COMP:11604"/>
        <dbReference type="ChEBI" id="CHEBI:15378"/>
        <dbReference type="ChEBI" id="CHEBI:29999"/>
        <dbReference type="ChEBI" id="CHEBI:30616"/>
        <dbReference type="ChEBI" id="CHEBI:83421"/>
        <dbReference type="ChEBI" id="CHEBI:456216"/>
        <dbReference type="EC" id="2.7.11.1"/>
    </reaction>
</comment>
<dbReference type="GO" id="GO:0050684">
    <property type="term" value="P:regulation of mRNA processing"/>
    <property type="evidence" value="ECO:0007669"/>
    <property type="project" value="TreeGrafter"/>
</dbReference>
<evidence type="ECO:0000313" key="11">
    <source>
        <dbReference type="EMBL" id="KAF9887276.1"/>
    </source>
</evidence>
<dbReference type="InterPro" id="IPR000719">
    <property type="entry name" value="Prot_kinase_dom"/>
</dbReference>
<evidence type="ECO:0000256" key="2">
    <source>
        <dbReference type="ARBA" id="ARBA00022527"/>
    </source>
</evidence>
<keyword evidence="12" id="KW-1185">Reference proteome</keyword>
<keyword evidence="5" id="KW-0418">Kinase</keyword>
<evidence type="ECO:0000256" key="7">
    <source>
        <dbReference type="ARBA" id="ARBA00047899"/>
    </source>
</evidence>
<dbReference type="PROSITE" id="PS00107">
    <property type="entry name" value="PROTEIN_KINASE_ATP"/>
    <property type="match status" value="1"/>
</dbReference>
<dbReference type="GO" id="GO:0005524">
    <property type="term" value="F:ATP binding"/>
    <property type="evidence" value="ECO:0007669"/>
    <property type="project" value="UniProtKB-UniRule"/>
</dbReference>
<reference evidence="11" key="1">
    <citation type="journal article" date="2019" name="Beilstein J. Org. Chem.">
        <title>Nanangenines: drimane sesquiterpenoids as the dominant metabolite cohort of a novel Australian fungus, Aspergillus nanangensis.</title>
        <authorList>
            <person name="Lacey H.J."/>
            <person name="Gilchrist C.L.M."/>
            <person name="Crombie A."/>
            <person name="Kalaitzis J.A."/>
            <person name="Vuong D."/>
            <person name="Rutledge P.J."/>
            <person name="Turner P."/>
            <person name="Pitt J.I."/>
            <person name="Lacey E."/>
            <person name="Chooi Y.H."/>
            <person name="Piggott A.M."/>
        </authorList>
    </citation>
    <scope>NUCLEOTIDE SEQUENCE</scope>
    <source>
        <strain evidence="11">MST-FP2251</strain>
    </source>
</reference>
<dbReference type="PANTHER" id="PTHR47634:SF9">
    <property type="entry name" value="PROTEIN KINASE DOMAIN-CONTAINING PROTEIN-RELATED"/>
    <property type="match status" value="1"/>
</dbReference>
<reference evidence="11" key="2">
    <citation type="submission" date="2020-02" db="EMBL/GenBank/DDBJ databases">
        <authorList>
            <person name="Gilchrist C.L.M."/>
            <person name="Chooi Y.-H."/>
        </authorList>
    </citation>
    <scope>NUCLEOTIDE SEQUENCE</scope>
    <source>
        <strain evidence="11">MST-FP2251</strain>
    </source>
</reference>